<name>A0AAN8XMG6_POLSC</name>
<comment type="caution">
    <text evidence="2">The sequence shown here is derived from an EMBL/GenBank/DDBJ whole genome shotgun (WGS) entry which is preliminary data.</text>
</comment>
<protein>
    <submittedName>
        <fullName evidence="2">Uncharacterized protein</fullName>
    </submittedName>
</protein>
<sequence length="76" mass="8690">MSKNKQMRLKNACSQVASQMRDNHVGKCAPIFQVKGLNEEWGHMGPGPYENEEAGALKRKQTTQNRSRRQGEIEKF</sequence>
<evidence type="ECO:0000313" key="2">
    <source>
        <dbReference type="EMBL" id="KAK6643539.1"/>
    </source>
</evidence>
<accession>A0AAN8XMG6</accession>
<dbReference type="EMBL" id="JAWJWE010000002">
    <property type="protein sequence ID" value="KAK6643539.1"/>
    <property type="molecule type" value="Genomic_DNA"/>
</dbReference>
<gene>
    <name evidence="2" type="ORF">RUM43_005049</name>
</gene>
<organism evidence="2 3">
    <name type="scientific">Polyplax serrata</name>
    <name type="common">Common mouse louse</name>
    <dbReference type="NCBI Taxonomy" id="468196"/>
    <lineage>
        <taxon>Eukaryota</taxon>
        <taxon>Metazoa</taxon>
        <taxon>Ecdysozoa</taxon>
        <taxon>Arthropoda</taxon>
        <taxon>Hexapoda</taxon>
        <taxon>Insecta</taxon>
        <taxon>Pterygota</taxon>
        <taxon>Neoptera</taxon>
        <taxon>Paraneoptera</taxon>
        <taxon>Psocodea</taxon>
        <taxon>Troctomorpha</taxon>
        <taxon>Phthiraptera</taxon>
        <taxon>Anoplura</taxon>
        <taxon>Polyplacidae</taxon>
        <taxon>Polyplax</taxon>
    </lineage>
</organism>
<evidence type="ECO:0000313" key="3">
    <source>
        <dbReference type="Proteomes" id="UP001372834"/>
    </source>
</evidence>
<feature type="region of interest" description="Disordered" evidence="1">
    <location>
        <begin position="43"/>
        <end position="76"/>
    </location>
</feature>
<dbReference type="AlphaFoldDB" id="A0AAN8XMG6"/>
<reference evidence="2 3" key="1">
    <citation type="submission" date="2023-10" db="EMBL/GenBank/DDBJ databases">
        <title>Genomes of two closely related lineages of the louse Polyplax serrata with different host specificities.</title>
        <authorList>
            <person name="Martinu J."/>
            <person name="Tarabai H."/>
            <person name="Stefka J."/>
            <person name="Hypsa V."/>
        </authorList>
    </citation>
    <scope>NUCLEOTIDE SEQUENCE [LARGE SCALE GENOMIC DNA]</scope>
    <source>
        <strain evidence="2">HR10_N</strain>
    </source>
</reference>
<proteinExistence type="predicted"/>
<evidence type="ECO:0000256" key="1">
    <source>
        <dbReference type="SAM" id="MobiDB-lite"/>
    </source>
</evidence>
<dbReference type="Proteomes" id="UP001372834">
    <property type="component" value="Unassembled WGS sequence"/>
</dbReference>